<dbReference type="KEGG" id="tpro:Ga0080559_TMP3641"/>
<reference evidence="3 4" key="1">
    <citation type="submission" date="2016-03" db="EMBL/GenBank/DDBJ databases">
        <title>Deep-sea bacteria in the southern Pacific.</title>
        <authorList>
            <person name="Tang K."/>
        </authorList>
    </citation>
    <scope>NUCLEOTIDE SEQUENCE [LARGE SCALE GENOMIC DNA]</scope>
    <source>
        <strain evidence="3 4">JLT2016</strain>
    </source>
</reference>
<dbReference type="RefSeq" id="WP_242662662.1">
    <property type="nucleotide sequence ID" value="NZ_FOLR01000010.1"/>
</dbReference>
<dbReference type="STRING" id="1229727.Ga0080559_TMP3641"/>
<dbReference type="InterPro" id="IPR011006">
    <property type="entry name" value="CheY-like_superfamily"/>
</dbReference>
<dbReference type="Gene3D" id="3.40.50.2300">
    <property type="match status" value="1"/>
</dbReference>
<dbReference type="SUPFAM" id="SSF52172">
    <property type="entry name" value="CheY-like"/>
    <property type="match status" value="1"/>
</dbReference>
<feature type="modified residue" description="4-aspartylphosphate" evidence="1">
    <location>
        <position position="49"/>
    </location>
</feature>
<evidence type="ECO:0000256" key="1">
    <source>
        <dbReference type="PROSITE-ProRule" id="PRU00169"/>
    </source>
</evidence>
<dbReference type="InterPro" id="IPR001789">
    <property type="entry name" value="Sig_transdc_resp-reg_receiver"/>
</dbReference>
<gene>
    <name evidence="3" type="ORF">Ga0080559_TMP3641</name>
</gene>
<accession>A0A1U7D8D2</accession>
<name>A0A1U7D8D2_9RHOB</name>
<dbReference type="PROSITE" id="PS50110">
    <property type="entry name" value="RESPONSE_REGULATORY"/>
    <property type="match status" value="1"/>
</dbReference>
<dbReference type="Proteomes" id="UP000186559">
    <property type="component" value="Chromosome"/>
</dbReference>
<dbReference type="GO" id="GO:0000160">
    <property type="term" value="P:phosphorelay signal transduction system"/>
    <property type="evidence" value="ECO:0007669"/>
    <property type="project" value="InterPro"/>
</dbReference>
<protein>
    <submittedName>
        <fullName evidence="3">Response regulator receiver domain protein</fullName>
    </submittedName>
</protein>
<feature type="domain" description="Response regulatory" evidence="2">
    <location>
        <begin position="1"/>
        <end position="110"/>
    </location>
</feature>
<dbReference type="AlphaFoldDB" id="A0A1U7D8D2"/>
<evidence type="ECO:0000313" key="4">
    <source>
        <dbReference type="Proteomes" id="UP000186559"/>
    </source>
</evidence>
<dbReference type="EMBL" id="CP014796">
    <property type="protein sequence ID" value="APX24437.1"/>
    <property type="molecule type" value="Genomic_DNA"/>
</dbReference>
<keyword evidence="4" id="KW-1185">Reference proteome</keyword>
<organism evidence="3 4">
    <name type="scientific">Salipiger profundus</name>
    <dbReference type="NCBI Taxonomy" id="1229727"/>
    <lineage>
        <taxon>Bacteria</taxon>
        <taxon>Pseudomonadati</taxon>
        <taxon>Pseudomonadota</taxon>
        <taxon>Alphaproteobacteria</taxon>
        <taxon>Rhodobacterales</taxon>
        <taxon>Roseobacteraceae</taxon>
        <taxon>Salipiger</taxon>
    </lineage>
</organism>
<keyword evidence="1" id="KW-0597">Phosphoprotein</keyword>
<evidence type="ECO:0000259" key="2">
    <source>
        <dbReference type="PROSITE" id="PS50110"/>
    </source>
</evidence>
<proteinExistence type="predicted"/>
<evidence type="ECO:0000313" key="3">
    <source>
        <dbReference type="EMBL" id="APX24437.1"/>
    </source>
</evidence>
<sequence length="119" mass="13035">MVCEDEFVVALDMQLMIEEFGFIVQGPYPSLKSAYEGLEKDPPDVALLDVSLKDGLVYPLADRLRDMGVPLVFHSGHVNDDEISERYPGAICCHKPVDTGSLKSALRLKADEGLRAKAG</sequence>